<evidence type="ECO:0000313" key="1">
    <source>
        <dbReference type="EMBL" id="KAK2579431.1"/>
    </source>
</evidence>
<proteinExistence type="predicted"/>
<dbReference type="Proteomes" id="UP001258017">
    <property type="component" value="Unassembled WGS sequence"/>
</dbReference>
<sequence length="96" mass="11434">MFAAAEVLNYNPSVTFYWVRIIIDDGYFQEYAARFHPFLAPARQDMNLVNELVVVSGKRQLENYELIMKELLQHVDPKLEMVLEPWLDWNSERNQD</sequence>
<protein>
    <submittedName>
        <fullName evidence="1">Uncharacterized protein</fullName>
    </submittedName>
</protein>
<reference evidence="1" key="2">
    <citation type="journal article" date="2023" name="Commun. Biol.">
        <title>Intrasexual cuticular hydrocarbon dimorphism in a wasp sheds light on hydrocarbon biosynthesis genes in Hymenoptera.</title>
        <authorList>
            <person name="Moris V.C."/>
            <person name="Podsiadlowski L."/>
            <person name="Martin S."/>
            <person name="Oeyen J.P."/>
            <person name="Donath A."/>
            <person name="Petersen M."/>
            <person name="Wilbrandt J."/>
            <person name="Misof B."/>
            <person name="Liedtke D."/>
            <person name="Thamm M."/>
            <person name="Scheiner R."/>
            <person name="Schmitt T."/>
            <person name="Niehuis O."/>
        </authorList>
    </citation>
    <scope>NUCLEOTIDE SEQUENCE</scope>
    <source>
        <strain evidence="1">GBR_01_08_01A</strain>
    </source>
</reference>
<keyword evidence="2" id="KW-1185">Reference proteome</keyword>
<dbReference type="AlphaFoldDB" id="A0AAD9RGT1"/>
<dbReference type="EMBL" id="JAIFRP010000087">
    <property type="protein sequence ID" value="KAK2579431.1"/>
    <property type="molecule type" value="Genomic_DNA"/>
</dbReference>
<evidence type="ECO:0000313" key="2">
    <source>
        <dbReference type="Proteomes" id="UP001258017"/>
    </source>
</evidence>
<accession>A0AAD9RGT1</accession>
<gene>
    <name evidence="1" type="ORF">KPH14_002643</name>
</gene>
<name>A0AAD9RGT1_9HYME</name>
<comment type="caution">
    <text evidence="1">The sequence shown here is derived from an EMBL/GenBank/DDBJ whole genome shotgun (WGS) entry which is preliminary data.</text>
</comment>
<reference evidence="1" key="1">
    <citation type="submission" date="2021-08" db="EMBL/GenBank/DDBJ databases">
        <authorList>
            <person name="Misof B."/>
            <person name="Oliver O."/>
            <person name="Podsiadlowski L."/>
            <person name="Donath A."/>
            <person name="Peters R."/>
            <person name="Mayer C."/>
            <person name="Rust J."/>
            <person name="Gunkel S."/>
            <person name="Lesny P."/>
            <person name="Martin S."/>
            <person name="Oeyen J.P."/>
            <person name="Petersen M."/>
            <person name="Panagiotis P."/>
            <person name="Wilbrandt J."/>
            <person name="Tanja T."/>
        </authorList>
    </citation>
    <scope>NUCLEOTIDE SEQUENCE</scope>
    <source>
        <strain evidence="1">GBR_01_08_01A</strain>
        <tissue evidence="1">Thorax + abdomen</tissue>
    </source>
</reference>
<organism evidence="1 2">
    <name type="scientific">Odynerus spinipes</name>
    <dbReference type="NCBI Taxonomy" id="1348599"/>
    <lineage>
        <taxon>Eukaryota</taxon>
        <taxon>Metazoa</taxon>
        <taxon>Ecdysozoa</taxon>
        <taxon>Arthropoda</taxon>
        <taxon>Hexapoda</taxon>
        <taxon>Insecta</taxon>
        <taxon>Pterygota</taxon>
        <taxon>Neoptera</taxon>
        <taxon>Endopterygota</taxon>
        <taxon>Hymenoptera</taxon>
        <taxon>Apocrita</taxon>
        <taxon>Aculeata</taxon>
        <taxon>Vespoidea</taxon>
        <taxon>Vespidae</taxon>
        <taxon>Eumeninae</taxon>
        <taxon>Odynerus</taxon>
    </lineage>
</organism>